<keyword evidence="1 2" id="KW-0238">DNA-binding</keyword>
<dbReference type="KEGG" id="fgg:FSB75_09315"/>
<dbReference type="OrthoDB" id="9795084at2"/>
<dbReference type="NCBIfam" id="TIGR02772">
    <property type="entry name" value="Ku_bact"/>
    <property type="match status" value="1"/>
</dbReference>
<evidence type="ECO:0000313" key="5">
    <source>
        <dbReference type="Proteomes" id="UP000321204"/>
    </source>
</evidence>
<dbReference type="InterPro" id="IPR009187">
    <property type="entry name" value="Prok_Ku"/>
</dbReference>
<keyword evidence="5" id="KW-1185">Reference proteome</keyword>
<dbReference type="Pfam" id="PF02735">
    <property type="entry name" value="Ku"/>
    <property type="match status" value="1"/>
</dbReference>
<dbReference type="AlphaFoldDB" id="A0A5B8UHH0"/>
<dbReference type="SMART" id="SM00559">
    <property type="entry name" value="Ku78"/>
    <property type="match status" value="1"/>
</dbReference>
<proteinExistence type="inferred from homology"/>
<dbReference type="SUPFAM" id="SSF100939">
    <property type="entry name" value="SPOC domain-like"/>
    <property type="match status" value="1"/>
</dbReference>
<keyword evidence="2" id="KW-0227">DNA damage</keyword>
<comment type="similarity">
    <text evidence="2">Belongs to the prokaryotic Ku family.</text>
</comment>
<feature type="domain" description="Ku" evidence="3">
    <location>
        <begin position="56"/>
        <end position="184"/>
    </location>
</feature>
<dbReference type="CDD" id="cd00789">
    <property type="entry name" value="KU_like"/>
    <property type="match status" value="1"/>
</dbReference>
<dbReference type="HAMAP" id="MF_01875">
    <property type="entry name" value="Prokaryotic_Ku"/>
    <property type="match status" value="1"/>
</dbReference>
<dbReference type="EMBL" id="CP042433">
    <property type="protein sequence ID" value="QEC56084.1"/>
    <property type="molecule type" value="Genomic_DNA"/>
</dbReference>
<evidence type="ECO:0000259" key="3">
    <source>
        <dbReference type="SMART" id="SM00559"/>
    </source>
</evidence>
<evidence type="ECO:0000256" key="1">
    <source>
        <dbReference type="ARBA" id="ARBA00023125"/>
    </source>
</evidence>
<dbReference type="InterPro" id="IPR006164">
    <property type="entry name" value="DNA_bd_Ku70/Ku80"/>
</dbReference>
<evidence type="ECO:0000313" key="4">
    <source>
        <dbReference type="EMBL" id="QEC56084.1"/>
    </source>
</evidence>
<reference evidence="4 5" key="1">
    <citation type="journal article" date="2015" name="Int. J. Syst. Evol. Microbiol.">
        <title>Flavisolibacter ginsenosidimutans sp. nov., with ginsenoside-converting activity isolated from soil used for cultivating ginseng.</title>
        <authorList>
            <person name="Zhao Y."/>
            <person name="Liu Q."/>
            <person name="Kang M.S."/>
            <person name="Jin F."/>
            <person name="Yu H."/>
            <person name="Im W.T."/>
        </authorList>
    </citation>
    <scope>NUCLEOTIDE SEQUENCE [LARGE SCALE GENOMIC DNA]</scope>
    <source>
        <strain evidence="4 5">Gsoil 636</strain>
    </source>
</reference>
<dbReference type="Proteomes" id="UP000321204">
    <property type="component" value="Chromosome"/>
</dbReference>
<dbReference type="PANTHER" id="PTHR41251:SF1">
    <property type="entry name" value="NON-HOMOLOGOUS END JOINING PROTEIN KU"/>
    <property type="match status" value="1"/>
</dbReference>
<protein>
    <recommendedName>
        <fullName evidence="2">Non-homologous end joining protein Ku</fullName>
    </recommendedName>
</protein>
<gene>
    <name evidence="2" type="primary">ku</name>
    <name evidence="4" type="ORF">FSB75_09315</name>
</gene>
<accession>A0A5B8UHH0</accession>
<organism evidence="4 5">
    <name type="scientific">Flavisolibacter ginsenosidimutans</name>
    <dbReference type="NCBI Taxonomy" id="661481"/>
    <lineage>
        <taxon>Bacteria</taxon>
        <taxon>Pseudomonadati</taxon>
        <taxon>Bacteroidota</taxon>
        <taxon>Chitinophagia</taxon>
        <taxon>Chitinophagales</taxon>
        <taxon>Chitinophagaceae</taxon>
        <taxon>Flavisolibacter</taxon>
    </lineage>
</organism>
<comment type="function">
    <text evidence="2">With LigD forms a non-homologous end joining (NHEJ) DNA repair enzyme, which repairs dsDNA breaks with reduced fidelity. Binds linear dsDNA with 5'- and 3'- overhangs but not closed circular dsDNA nor ssDNA. Recruits and stimulates the ligase activity of LigD.</text>
</comment>
<dbReference type="PANTHER" id="PTHR41251">
    <property type="entry name" value="NON-HOMOLOGOUS END JOINING PROTEIN KU"/>
    <property type="match status" value="1"/>
</dbReference>
<dbReference type="InterPro" id="IPR016194">
    <property type="entry name" value="SPOC-like_C_dom_sf"/>
</dbReference>
<sequence length="260" mass="29328">MAKAARSIWSGAISFGLVNIPVKLQSAVQDDNIDFDMLSKDDLAPIHYARIDSKTGEEIPYKDIVKGYQYAKGKYIVVTDEDFAKARPDIAKTIDIIQFVKEEEIDPIYYEKPYYIVPAKGSEKSYKLLLKALDETKTVGLAEFMLRNRAHICALKNYEGVLLLNQLRYDEEVKAVPDVKTAGERITPKEIQLATKLINQLTETFNPAAFKDTYIAELKKVIKAKAAGKDIQIAEPKKLPATVKDLMEVLKQSLDKKKRA</sequence>
<dbReference type="RefSeq" id="WP_146786076.1">
    <property type="nucleotide sequence ID" value="NZ_BAABIO010000001.1"/>
</dbReference>
<evidence type="ECO:0000256" key="2">
    <source>
        <dbReference type="HAMAP-Rule" id="MF_01875"/>
    </source>
</evidence>
<dbReference type="GO" id="GO:0006303">
    <property type="term" value="P:double-strand break repair via nonhomologous end joining"/>
    <property type="evidence" value="ECO:0007669"/>
    <property type="project" value="UniProtKB-UniRule"/>
</dbReference>
<dbReference type="Gene3D" id="2.40.290.10">
    <property type="match status" value="1"/>
</dbReference>
<comment type="subunit">
    <text evidence="2">Homodimer. Interacts with LigD.</text>
</comment>
<keyword evidence="2" id="KW-0233">DNA recombination</keyword>
<name>A0A5B8UHH0_9BACT</name>
<dbReference type="PIRSF" id="PIRSF006493">
    <property type="entry name" value="Prok_Ku"/>
    <property type="match status" value="1"/>
</dbReference>
<dbReference type="GO" id="GO:0006310">
    <property type="term" value="P:DNA recombination"/>
    <property type="evidence" value="ECO:0007669"/>
    <property type="project" value="UniProtKB-KW"/>
</dbReference>
<dbReference type="GO" id="GO:0003690">
    <property type="term" value="F:double-stranded DNA binding"/>
    <property type="evidence" value="ECO:0007669"/>
    <property type="project" value="UniProtKB-UniRule"/>
</dbReference>
<keyword evidence="2" id="KW-0234">DNA repair</keyword>